<sequence>MAPLLTLARHAATYQAGIPTHNYKLLKKGHGEPNSLVETYLQPCNNGGTIPHGERCVFS</sequence>
<evidence type="ECO:0000313" key="2">
    <source>
        <dbReference type="Proteomes" id="UP000186922"/>
    </source>
</evidence>
<gene>
    <name evidence="1" type="primary">RvY_17488-1</name>
    <name evidence="1" type="synonym">RvY_17488.1</name>
    <name evidence="1" type="ORF">RvY_17488</name>
</gene>
<accession>A0A1D1W837</accession>
<comment type="caution">
    <text evidence="1">The sequence shown here is derived from an EMBL/GenBank/DDBJ whole genome shotgun (WGS) entry which is preliminary data.</text>
</comment>
<organism evidence="1 2">
    <name type="scientific">Ramazzottius varieornatus</name>
    <name type="common">Water bear</name>
    <name type="synonym">Tardigrade</name>
    <dbReference type="NCBI Taxonomy" id="947166"/>
    <lineage>
        <taxon>Eukaryota</taxon>
        <taxon>Metazoa</taxon>
        <taxon>Ecdysozoa</taxon>
        <taxon>Tardigrada</taxon>
        <taxon>Eutardigrada</taxon>
        <taxon>Parachela</taxon>
        <taxon>Hypsibioidea</taxon>
        <taxon>Ramazzottiidae</taxon>
        <taxon>Ramazzottius</taxon>
    </lineage>
</organism>
<dbReference type="AlphaFoldDB" id="A0A1D1W837"/>
<evidence type="ECO:0000313" key="1">
    <source>
        <dbReference type="EMBL" id="GAV07674.1"/>
    </source>
</evidence>
<keyword evidence="2" id="KW-1185">Reference proteome</keyword>
<reference evidence="1 2" key="1">
    <citation type="journal article" date="2016" name="Nat. Commun.">
        <title>Extremotolerant tardigrade genome and improved radiotolerance of human cultured cells by tardigrade-unique protein.</title>
        <authorList>
            <person name="Hashimoto T."/>
            <person name="Horikawa D.D."/>
            <person name="Saito Y."/>
            <person name="Kuwahara H."/>
            <person name="Kozuka-Hata H."/>
            <person name="Shin-I T."/>
            <person name="Minakuchi Y."/>
            <person name="Ohishi K."/>
            <person name="Motoyama A."/>
            <person name="Aizu T."/>
            <person name="Enomoto A."/>
            <person name="Kondo K."/>
            <person name="Tanaka S."/>
            <person name="Hara Y."/>
            <person name="Koshikawa S."/>
            <person name="Sagara H."/>
            <person name="Miura T."/>
            <person name="Yokobori S."/>
            <person name="Miyagawa K."/>
            <person name="Suzuki Y."/>
            <person name="Kubo T."/>
            <person name="Oyama M."/>
            <person name="Kohara Y."/>
            <person name="Fujiyama A."/>
            <person name="Arakawa K."/>
            <person name="Katayama T."/>
            <person name="Toyoda A."/>
            <person name="Kunieda T."/>
        </authorList>
    </citation>
    <scope>NUCLEOTIDE SEQUENCE [LARGE SCALE GENOMIC DNA]</scope>
    <source>
        <strain evidence="1 2">YOKOZUNA-1</strain>
    </source>
</reference>
<dbReference type="EMBL" id="BDGG01000015">
    <property type="protein sequence ID" value="GAV07674.1"/>
    <property type="molecule type" value="Genomic_DNA"/>
</dbReference>
<dbReference type="Proteomes" id="UP000186922">
    <property type="component" value="Unassembled WGS sequence"/>
</dbReference>
<proteinExistence type="predicted"/>
<protein>
    <submittedName>
        <fullName evidence="1">Uncharacterized protein</fullName>
    </submittedName>
</protein>
<name>A0A1D1W837_RAMVA</name>